<dbReference type="GO" id="GO:1990281">
    <property type="term" value="C:efflux pump complex"/>
    <property type="evidence" value="ECO:0007669"/>
    <property type="project" value="TreeGrafter"/>
</dbReference>
<dbReference type="PANTHER" id="PTHR30026">
    <property type="entry name" value="OUTER MEMBRANE PROTEIN TOLC"/>
    <property type="match status" value="1"/>
</dbReference>
<dbReference type="Gene3D" id="1.20.1600.10">
    <property type="entry name" value="Outer membrane efflux proteins (OEP)"/>
    <property type="match status" value="1"/>
</dbReference>
<dbReference type="EMBL" id="ABVL01000001">
    <property type="protein sequence ID" value="EDY21952.1"/>
    <property type="molecule type" value="Genomic_DNA"/>
</dbReference>
<keyword evidence="7" id="KW-0998">Cell outer membrane</keyword>
<proteinExistence type="inferred from homology"/>
<keyword evidence="9" id="KW-1185">Reference proteome</keyword>
<dbReference type="GO" id="GO:0015562">
    <property type="term" value="F:efflux transmembrane transporter activity"/>
    <property type="evidence" value="ECO:0007669"/>
    <property type="project" value="InterPro"/>
</dbReference>
<dbReference type="PANTHER" id="PTHR30026:SF23">
    <property type="entry name" value="TO APRF-PUTATIVE OUTER MEMBRANE EFFLUX PROTEIN OR SECRETED ALKALINE PHOSPHATASE-RELATED"/>
    <property type="match status" value="1"/>
</dbReference>
<dbReference type="SUPFAM" id="SSF56954">
    <property type="entry name" value="Outer membrane efflux proteins (OEP)"/>
    <property type="match status" value="1"/>
</dbReference>
<comment type="subcellular location">
    <subcellularLocation>
        <location evidence="1">Cell outer membrane</location>
    </subcellularLocation>
</comment>
<dbReference type="InterPro" id="IPR003423">
    <property type="entry name" value="OMP_efflux"/>
</dbReference>
<evidence type="ECO:0000256" key="1">
    <source>
        <dbReference type="ARBA" id="ARBA00004442"/>
    </source>
</evidence>
<dbReference type="STRING" id="497964.CfE428DRAFT_0077"/>
<keyword evidence="4" id="KW-1134">Transmembrane beta strand</keyword>
<evidence type="ECO:0000256" key="6">
    <source>
        <dbReference type="ARBA" id="ARBA00023136"/>
    </source>
</evidence>
<dbReference type="eggNOG" id="COG1538">
    <property type="taxonomic scope" value="Bacteria"/>
</dbReference>
<name>B4CTR4_9BACT</name>
<gene>
    <name evidence="8" type="ORF">CfE428DRAFT_0077</name>
</gene>
<comment type="caution">
    <text evidence="8">The sequence shown here is derived from an EMBL/GenBank/DDBJ whole genome shotgun (WGS) entry which is preliminary data.</text>
</comment>
<evidence type="ECO:0000256" key="4">
    <source>
        <dbReference type="ARBA" id="ARBA00022452"/>
    </source>
</evidence>
<evidence type="ECO:0000256" key="7">
    <source>
        <dbReference type="ARBA" id="ARBA00023237"/>
    </source>
</evidence>
<reference evidence="8 9" key="1">
    <citation type="journal article" date="2011" name="J. Bacteriol.">
        <title>Genome sequence of Chthoniobacter flavus Ellin428, an aerobic heterotrophic soil bacterium.</title>
        <authorList>
            <person name="Kant R."/>
            <person name="van Passel M.W."/>
            <person name="Palva A."/>
            <person name="Lucas S."/>
            <person name="Lapidus A."/>
            <person name="Glavina Del Rio T."/>
            <person name="Dalin E."/>
            <person name="Tice H."/>
            <person name="Bruce D."/>
            <person name="Goodwin L."/>
            <person name="Pitluck S."/>
            <person name="Larimer F.W."/>
            <person name="Land M.L."/>
            <person name="Hauser L."/>
            <person name="Sangwan P."/>
            <person name="de Vos W.M."/>
            <person name="Janssen P.H."/>
            <person name="Smidt H."/>
        </authorList>
    </citation>
    <scope>NUCLEOTIDE SEQUENCE [LARGE SCALE GENOMIC DNA]</scope>
    <source>
        <strain evidence="8 9">Ellin428</strain>
    </source>
</reference>
<protein>
    <submittedName>
        <fullName evidence="8">Outer membrane efflux protein</fullName>
    </submittedName>
</protein>
<keyword evidence="5" id="KW-0812">Transmembrane</keyword>
<comment type="similarity">
    <text evidence="2">Belongs to the outer membrane factor (OMF) (TC 1.B.17) family.</text>
</comment>
<dbReference type="AlphaFoldDB" id="B4CTR4"/>
<dbReference type="InParanoid" id="B4CTR4"/>
<dbReference type="Pfam" id="PF02321">
    <property type="entry name" value="OEP"/>
    <property type="match status" value="2"/>
</dbReference>
<evidence type="ECO:0000256" key="3">
    <source>
        <dbReference type="ARBA" id="ARBA00022448"/>
    </source>
</evidence>
<dbReference type="GO" id="GO:0015288">
    <property type="term" value="F:porin activity"/>
    <property type="evidence" value="ECO:0007669"/>
    <property type="project" value="TreeGrafter"/>
</dbReference>
<evidence type="ECO:0000256" key="2">
    <source>
        <dbReference type="ARBA" id="ARBA00007613"/>
    </source>
</evidence>
<evidence type="ECO:0000313" key="9">
    <source>
        <dbReference type="Proteomes" id="UP000005824"/>
    </source>
</evidence>
<accession>B4CTR4</accession>
<dbReference type="InterPro" id="IPR051906">
    <property type="entry name" value="TolC-like"/>
</dbReference>
<keyword evidence="6" id="KW-0472">Membrane</keyword>
<dbReference type="Proteomes" id="UP000005824">
    <property type="component" value="Unassembled WGS sequence"/>
</dbReference>
<evidence type="ECO:0000256" key="5">
    <source>
        <dbReference type="ARBA" id="ARBA00022692"/>
    </source>
</evidence>
<organism evidence="8 9">
    <name type="scientific">Chthoniobacter flavus Ellin428</name>
    <dbReference type="NCBI Taxonomy" id="497964"/>
    <lineage>
        <taxon>Bacteria</taxon>
        <taxon>Pseudomonadati</taxon>
        <taxon>Verrucomicrobiota</taxon>
        <taxon>Spartobacteria</taxon>
        <taxon>Chthoniobacterales</taxon>
        <taxon>Chthoniobacteraceae</taxon>
        <taxon>Chthoniobacter</taxon>
    </lineage>
</organism>
<sequence>MRNVGLPADSLYPRFLSIPTFPMLRLARFIFPLLIVSLTALAGDNAPAPKPSVLKLTLETAIQAALAKNFAIQVEKFEPKIAQENITQQLGHFDPTFSLTAQRTENALPGLFQNDIHLRTRALTRTDLLSADLAGATSIGLTYDLGLSSSNTLGIFNHFTNFYESTASVSIKQPLLRGFGTAANLAQVRIARNNAKVTEWQLRQQIIDTITTTNFVYNELHFAKENLQVAEQNQELANQLLKDNQAREKIGTMALLDVAEARAQVASREEAVILARRTILDNENLLKQLVTNDIERLLDVRIEIEPPPSPPFHADVRAAIREALELRPDYRQAILTIERSNITLAFTRNEVLPRFDLTASLALLGIDNEIGRSLSRIGDKDQTLWTAGAIMSLPIPNREARGARNAAALECAKALVALKQLEQQVVVDVDNASGQIVTSGERITSTSEATRLARETLDAADKKLKAGTGTTFEVLDLQEKLAEAEAAELRARADYNKAVSEYQRQTGTALKVHNVVFFK</sequence>
<keyword evidence="3" id="KW-0813">Transport</keyword>
<dbReference type="GO" id="GO:0009279">
    <property type="term" value="C:cell outer membrane"/>
    <property type="evidence" value="ECO:0007669"/>
    <property type="project" value="UniProtKB-SubCell"/>
</dbReference>
<evidence type="ECO:0000313" key="8">
    <source>
        <dbReference type="EMBL" id="EDY21952.1"/>
    </source>
</evidence>